<evidence type="ECO:0000259" key="7">
    <source>
        <dbReference type="Pfam" id="PF01266"/>
    </source>
</evidence>
<reference evidence="10" key="1">
    <citation type="submission" date="2020-05" db="EMBL/GenBank/DDBJ databases">
        <authorList>
            <person name="Chiriac C."/>
            <person name="Salcher M."/>
            <person name="Ghai R."/>
            <person name="Kavagutti S V."/>
        </authorList>
    </citation>
    <scope>NUCLEOTIDE SEQUENCE</scope>
</reference>
<dbReference type="EMBL" id="CAFBLJ010000014">
    <property type="protein sequence ID" value="CAB4860437.1"/>
    <property type="molecule type" value="Genomic_DNA"/>
</dbReference>
<dbReference type="PANTHER" id="PTHR11985:SF35">
    <property type="entry name" value="ANAEROBIC GLYCEROL-3-PHOSPHATE DEHYDROGENASE SUBUNIT A"/>
    <property type="match status" value="1"/>
</dbReference>
<dbReference type="SUPFAM" id="SSF51905">
    <property type="entry name" value="FAD/NAD(P)-binding domain"/>
    <property type="match status" value="1"/>
</dbReference>
<dbReference type="SUPFAM" id="SSF54373">
    <property type="entry name" value="FAD-linked reductases, C-terminal domain"/>
    <property type="match status" value="1"/>
</dbReference>
<dbReference type="EMBL" id="CAFBMF010000009">
    <property type="protein sequence ID" value="CAB4890007.1"/>
    <property type="molecule type" value="Genomic_DNA"/>
</dbReference>
<evidence type="ECO:0000256" key="3">
    <source>
        <dbReference type="ARBA" id="ARBA00022630"/>
    </source>
</evidence>
<dbReference type="InterPro" id="IPR000447">
    <property type="entry name" value="G3P_DH_FAD-dep"/>
</dbReference>
<evidence type="ECO:0000256" key="2">
    <source>
        <dbReference type="ARBA" id="ARBA00007330"/>
    </source>
</evidence>
<evidence type="ECO:0000256" key="5">
    <source>
        <dbReference type="ARBA" id="ARBA00022827"/>
    </source>
</evidence>
<keyword evidence="3" id="KW-0285">Flavoprotein</keyword>
<dbReference type="Gene3D" id="3.30.9.10">
    <property type="entry name" value="D-Amino Acid Oxidase, subunit A, domain 2"/>
    <property type="match status" value="1"/>
</dbReference>
<name>A0A6J7CPZ1_9ZZZZ</name>
<dbReference type="InterPro" id="IPR031656">
    <property type="entry name" value="DAO_C"/>
</dbReference>
<dbReference type="EMBL" id="CAEZYH010000012">
    <property type="protein sequence ID" value="CAB4712959.1"/>
    <property type="molecule type" value="Genomic_DNA"/>
</dbReference>
<comment type="cofactor">
    <cofactor evidence="1">
        <name>FAD</name>
        <dbReference type="ChEBI" id="CHEBI:57692"/>
    </cofactor>
</comment>
<accession>A0A6J7CPZ1</accession>
<evidence type="ECO:0000313" key="9">
    <source>
        <dbReference type="EMBL" id="CAB4712959.1"/>
    </source>
</evidence>
<gene>
    <name evidence="9" type="ORF">UFOPK2658_00519</name>
    <name evidence="10" type="ORF">UFOPK3304_00423</name>
    <name evidence="11" type="ORF">UFOPK3494_00271</name>
    <name evidence="12" type="ORF">UFOPK4134_00453</name>
</gene>
<evidence type="ECO:0000256" key="4">
    <source>
        <dbReference type="ARBA" id="ARBA00022798"/>
    </source>
</evidence>
<keyword evidence="6" id="KW-0560">Oxidoreductase</keyword>
<dbReference type="InterPro" id="IPR006076">
    <property type="entry name" value="FAD-dep_OxRdtase"/>
</dbReference>
<evidence type="ECO:0000256" key="6">
    <source>
        <dbReference type="ARBA" id="ARBA00023002"/>
    </source>
</evidence>
<keyword evidence="5" id="KW-0274">FAD</keyword>
<evidence type="ECO:0000313" key="11">
    <source>
        <dbReference type="EMBL" id="CAB4890007.1"/>
    </source>
</evidence>
<dbReference type="GO" id="GO:0006071">
    <property type="term" value="P:glycerol metabolic process"/>
    <property type="evidence" value="ECO:0007669"/>
    <property type="project" value="UniProtKB-KW"/>
</dbReference>
<evidence type="ECO:0000313" key="12">
    <source>
        <dbReference type="EMBL" id="CAB5024138.1"/>
    </source>
</evidence>
<dbReference type="InterPro" id="IPR036188">
    <property type="entry name" value="FAD/NAD-bd_sf"/>
</dbReference>
<feature type="domain" description="Alpha-glycerophosphate oxidase C-terminal" evidence="8">
    <location>
        <begin position="431"/>
        <end position="544"/>
    </location>
</feature>
<dbReference type="Gene3D" id="1.10.8.870">
    <property type="entry name" value="Alpha-glycerophosphate oxidase, cap domain"/>
    <property type="match status" value="1"/>
</dbReference>
<dbReference type="Pfam" id="PF01266">
    <property type="entry name" value="DAO"/>
    <property type="match status" value="1"/>
</dbReference>
<dbReference type="InterPro" id="IPR038299">
    <property type="entry name" value="DAO_C_sf"/>
</dbReference>
<protein>
    <submittedName>
        <fullName evidence="10">Unannotated protein</fullName>
    </submittedName>
</protein>
<proteinExistence type="inferred from homology"/>
<sequence>MPTELSPDLFDRPAMRQRLATEQFDVVVVGGGITGLGVALDAASRGLRTALVERHDFASGTSSKSSKLIHGGLRYLQQGEVRLVYEALYERQRLRRNAPHLVSLLPFLLPILTKDGLVSRKIARALGSALWMYDITGGARIGKIHRRLRKQKALAHMPTMPSQRLASAYIYYDAQADDARLCITMARSAADHGAAVINQCAVTNILRSDSGQASGVSVLCDGEQFDVRSHVVVNAAGVWTDAVRTLEEGIDPDTIRPAKGVHVTVPWEKVRNDIAVIIPVPKDKRSLFVVPWGPKPDGTFTHTYVGTTDTDYQGPVDDPQCTKDDIDYVLRALNASVTTDITADDVTGVWAGLRPLVKQVNAEEGTGKGGKAARTADLSRRHLVFTGDSGIITVTGGKLTTYREMAQDTVDAALKVLEKNSTTTSTSIKKCRTKNLKLHGARGYKEPRVEGSAEAHLAHRYGSDVNLIQELITANPQLSEALIPGLPYIKAEAIYSVVHEMALTLDDILSRRTRALLFDREAARIAAKSVAELVAPYARWDEQRIEQEVHAFQEICVHEATMGTLPENELYS</sequence>
<dbReference type="AlphaFoldDB" id="A0A6J7CPZ1"/>
<evidence type="ECO:0000259" key="8">
    <source>
        <dbReference type="Pfam" id="PF16901"/>
    </source>
</evidence>
<feature type="domain" description="FAD dependent oxidoreductase" evidence="7">
    <location>
        <begin position="25"/>
        <end position="403"/>
    </location>
</feature>
<comment type="similarity">
    <text evidence="2">Belongs to the FAD-dependent glycerol-3-phosphate dehydrogenase family.</text>
</comment>
<keyword evidence="4" id="KW-0319">Glycerol metabolism</keyword>
<evidence type="ECO:0000256" key="1">
    <source>
        <dbReference type="ARBA" id="ARBA00001974"/>
    </source>
</evidence>
<dbReference type="Pfam" id="PF16901">
    <property type="entry name" value="DAO_C"/>
    <property type="match status" value="1"/>
</dbReference>
<dbReference type="GO" id="GO:0046168">
    <property type="term" value="P:glycerol-3-phosphate catabolic process"/>
    <property type="evidence" value="ECO:0007669"/>
    <property type="project" value="TreeGrafter"/>
</dbReference>
<dbReference type="PROSITE" id="PS00978">
    <property type="entry name" value="FAD_G3PDH_2"/>
    <property type="match status" value="1"/>
</dbReference>
<dbReference type="Gene3D" id="3.50.50.60">
    <property type="entry name" value="FAD/NAD(P)-binding domain"/>
    <property type="match status" value="1"/>
</dbReference>
<dbReference type="PANTHER" id="PTHR11985">
    <property type="entry name" value="GLYCEROL-3-PHOSPHATE DEHYDROGENASE"/>
    <property type="match status" value="1"/>
</dbReference>
<dbReference type="PRINTS" id="PR01001">
    <property type="entry name" value="FADG3PDH"/>
</dbReference>
<dbReference type="GO" id="GO:0004368">
    <property type="term" value="F:glycerol-3-phosphate dehydrogenase (quinone) activity"/>
    <property type="evidence" value="ECO:0007669"/>
    <property type="project" value="InterPro"/>
</dbReference>
<evidence type="ECO:0000313" key="10">
    <source>
        <dbReference type="EMBL" id="CAB4860437.1"/>
    </source>
</evidence>
<organism evidence="10">
    <name type="scientific">freshwater metagenome</name>
    <dbReference type="NCBI Taxonomy" id="449393"/>
    <lineage>
        <taxon>unclassified sequences</taxon>
        <taxon>metagenomes</taxon>
        <taxon>ecological metagenomes</taxon>
    </lineage>
</organism>
<dbReference type="EMBL" id="CAFBPS010000019">
    <property type="protein sequence ID" value="CAB5024138.1"/>
    <property type="molecule type" value="Genomic_DNA"/>
</dbReference>